<evidence type="ECO:0000313" key="2">
    <source>
        <dbReference type="EMBL" id="QPS08023.1"/>
    </source>
</evidence>
<accession>A0A080NMR8</accession>
<reference evidence="1" key="2">
    <citation type="submission" date="2023-11" db="EMBL/GenBank/DDBJ databases">
        <title>Identification and selenium tolerance of Delftia acidovorans R3-25.</title>
        <authorList>
            <person name="Zhang S."/>
            <person name="Liu Y."/>
            <person name="Guo Y."/>
        </authorList>
    </citation>
    <scope>NUCLEOTIDE SEQUENCE</scope>
    <source>
        <strain evidence="1">R3-25</strain>
    </source>
</reference>
<proteinExistence type="predicted"/>
<dbReference type="Proteomes" id="UP000594778">
    <property type="component" value="Chromosome"/>
</dbReference>
<evidence type="ECO:0000313" key="1">
    <source>
        <dbReference type="EMBL" id="MDX4953104.1"/>
    </source>
</evidence>
<dbReference type="EMBL" id="CP065668">
    <property type="protein sequence ID" value="QPS08023.1"/>
    <property type="molecule type" value="Genomic_DNA"/>
</dbReference>
<dbReference type="Proteomes" id="UP001287445">
    <property type="component" value="Unassembled WGS sequence"/>
</dbReference>
<dbReference type="AlphaFoldDB" id="A0A080NMR8"/>
<organism evidence="2 3">
    <name type="scientific">Delftia acidovorans</name>
    <name type="common">Pseudomonas acidovorans</name>
    <name type="synonym">Comamonas acidovorans</name>
    <dbReference type="NCBI Taxonomy" id="80866"/>
    <lineage>
        <taxon>Bacteria</taxon>
        <taxon>Pseudomonadati</taxon>
        <taxon>Pseudomonadota</taxon>
        <taxon>Betaproteobacteria</taxon>
        <taxon>Burkholderiales</taxon>
        <taxon>Comamonadaceae</taxon>
        <taxon>Delftia</taxon>
    </lineage>
</organism>
<dbReference type="GeneID" id="24115582"/>
<sequence>MATLTITTPEYTLYPSPRNEQRVVYEHQLFVSHPYTIIHLPDYNFRGKATLFAAHRLADGKMGQLVSCELAEDLARFERLFEPD</sequence>
<reference evidence="2 3" key="1">
    <citation type="submission" date="2020-12" db="EMBL/GenBank/DDBJ databases">
        <title>FDA dAtabase for Regulatory Grade micrObial Sequences (FDA-ARGOS): Supporting development and validation of Infectious Disease Dx tests.</title>
        <authorList>
            <person name="Sproer C."/>
            <person name="Gronow S."/>
            <person name="Severitt S."/>
            <person name="Schroder I."/>
            <person name="Tallon L."/>
            <person name="Sadzewicz L."/>
            <person name="Zhao X."/>
            <person name="Boylan J."/>
            <person name="Ott S."/>
            <person name="Bowen H."/>
            <person name="Vavikolanu K."/>
            <person name="Mehta A."/>
            <person name="Aluvathingal J."/>
            <person name="Nadendla S."/>
            <person name="Lowell S."/>
            <person name="Myers T."/>
            <person name="Yan Y."/>
            <person name="Sichtig H."/>
        </authorList>
    </citation>
    <scope>NUCLEOTIDE SEQUENCE [LARGE SCALE GENOMIC DNA]</scope>
    <source>
        <strain evidence="2 3">FDAARGOS_909</strain>
    </source>
</reference>
<name>A0A080NMR8_DELAC</name>
<dbReference type="EMBL" id="JAWWMZ010000002">
    <property type="protein sequence ID" value="MDX4953104.1"/>
    <property type="molecule type" value="Genomic_DNA"/>
</dbReference>
<evidence type="ECO:0000313" key="3">
    <source>
        <dbReference type="Proteomes" id="UP000594778"/>
    </source>
</evidence>
<dbReference type="RefSeq" id="WP_012207010.1">
    <property type="nucleotide sequence ID" value="NZ_CAGKLB010000002.1"/>
</dbReference>
<gene>
    <name evidence="2" type="ORF">I6G66_27800</name>
    <name evidence="1" type="ORF">SGN30_06675</name>
</gene>
<dbReference type="OMA" id="PYALIVM"/>
<protein>
    <submittedName>
        <fullName evidence="2">Uncharacterized protein</fullName>
    </submittedName>
</protein>